<sequence length="54" mass="5947">MIERLGEVDPAATELLTQAIAWTSAALTRAIRRLDARALSRLGELILARGDEDR</sequence>
<comment type="caution">
    <text evidence="1">The sequence shown here is derived from an EMBL/GenBank/DDBJ whole genome shotgun (WGS) entry which is preliminary data.</text>
</comment>
<gene>
    <name evidence="1" type="ORF">RM423_17740</name>
</gene>
<evidence type="ECO:0000313" key="2">
    <source>
        <dbReference type="Proteomes" id="UP001183176"/>
    </source>
</evidence>
<name>A0ABU2JE10_9ACTN</name>
<dbReference type="RefSeq" id="WP_311424378.1">
    <property type="nucleotide sequence ID" value="NZ_JAVREH010000032.1"/>
</dbReference>
<accession>A0ABU2JE10</accession>
<keyword evidence="2" id="KW-1185">Reference proteome</keyword>
<proteinExistence type="predicted"/>
<reference evidence="2" key="1">
    <citation type="submission" date="2023-07" db="EMBL/GenBank/DDBJ databases">
        <title>30 novel species of actinomycetes from the DSMZ collection.</title>
        <authorList>
            <person name="Nouioui I."/>
        </authorList>
    </citation>
    <scope>NUCLEOTIDE SEQUENCE [LARGE SCALE GENOMIC DNA]</scope>
    <source>
        <strain evidence="2">DSM 44399</strain>
    </source>
</reference>
<protein>
    <submittedName>
        <fullName evidence="1">Uncharacterized protein</fullName>
    </submittedName>
</protein>
<organism evidence="1 2">
    <name type="scientific">Jatrophihabitans lederbergiae</name>
    <dbReference type="NCBI Taxonomy" id="3075547"/>
    <lineage>
        <taxon>Bacteria</taxon>
        <taxon>Bacillati</taxon>
        <taxon>Actinomycetota</taxon>
        <taxon>Actinomycetes</taxon>
        <taxon>Jatrophihabitantales</taxon>
        <taxon>Jatrophihabitantaceae</taxon>
        <taxon>Jatrophihabitans</taxon>
    </lineage>
</organism>
<dbReference type="EMBL" id="JAVREH010000032">
    <property type="protein sequence ID" value="MDT0263230.1"/>
    <property type="molecule type" value="Genomic_DNA"/>
</dbReference>
<evidence type="ECO:0000313" key="1">
    <source>
        <dbReference type="EMBL" id="MDT0263230.1"/>
    </source>
</evidence>
<dbReference type="Proteomes" id="UP001183176">
    <property type="component" value="Unassembled WGS sequence"/>
</dbReference>